<dbReference type="InterPro" id="IPR058673">
    <property type="entry name" value="HHO5-like_N"/>
</dbReference>
<feature type="region of interest" description="Disordered" evidence="6">
    <location>
        <begin position="61"/>
        <end position="118"/>
    </location>
</feature>
<dbReference type="Proteomes" id="UP001153555">
    <property type="component" value="Unassembled WGS sequence"/>
</dbReference>
<keyword evidence="3" id="KW-0238">DNA-binding</keyword>
<dbReference type="SUPFAM" id="SSF46689">
    <property type="entry name" value="Homeodomain-like"/>
    <property type="match status" value="1"/>
</dbReference>
<dbReference type="EMBL" id="CACSLK010017224">
    <property type="protein sequence ID" value="CAA0818623.1"/>
    <property type="molecule type" value="Genomic_DNA"/>
</dbReference>
<keyword evidence="5" id="KW-0539">Nucleus</keyword>
<dbReference type="Pfam" id="PF26575">
    <property type="entry name" value="HHO5_N"/>
    <property type="match status" value="1"/>
</dbReference>
<dbReference type="Pfam" id="PF00249">
    <property type="entry name" value="Myb_DNA-binding"/>
    <property type="match status" value="1"/>
</dbReference>
<reference evidence="8" key="1">
    <citation type="submission" date="2019-12" db="EMBL/GenBank/DDBJ databases">
        <authorList>
            <person name="Scholes J."/>
        </authorList>
    </citation>
    <scope>NUCLEOTIDE SEQUENCE</scope>
</reference>
<gene>
    <name evidence="8" type="ORF">SHERM_00393</name>
</gene>
<dbReference type="OrthoDB" id="1908613at2759"/>
<dbReference type="InterPro" id="IPR017930">
    <property type="entry name" value="Myb_dom"/>
</dbReference>
<dbReference type="PANTHER" id="PTHR31003:SF16">
    <property type="entry name" value="TRANSCRIPTION FACTOR HHO2"/>
    <property type="match status" value="1"/>
</dbReference>
<dbReference type="GO" id="GO:0003700">
    <property type="term" value="F:DNA-binding transcription factor activity"/>
    <property type="evidence" value="ECO:0007669"/>
    <property type="project" value="InterPro"/>
</dbReference>
<dbReference type="GO" id="GO:0005634">
    <property type="term" value="C:nucleus"/>
    <property type="evidence" value="ECO:0007669"/>
    <property type="project" value="UniProtKB-SubCell"/>
</dbReference>
<dbReference type="InterPro" id="IPR009057">
    <property type="entry name" value="Homeodomain-like_sf"/>
</dbReference>
<organism evidence="8 9">
    <name type="scientific">Striga hermonthica</name>
    <name type="common">Purple witchweed</name>
    <name type="synonym">Buchnera hermonthica</name>
    <dbReference type="NCBI Taxonomy" id="68872"/>
    <lineage>
        <taxon>Eukaryota</taxon>
        <taxon>Viridiplantae</taxon>
        <taxon>Streptophyta</taxon>
        <taxon>Embryophyta</taxon>
        <taxon>Tracheophyta</taxon>
        <taxon>Spermatophyta</taxon>
        <taxon>Magnoliopsida</taxon>
        <taxon>eudicotyledons</taxon>
        <taxon>Gunneridae</taxon>
        <taxon>Pentapetalae</taxon>
        <taxon>asterids</taxon>
        <taxon>lamiids</taxon>
        <taxon>Lamiales</taxon>
        <taxon>Orobanchaceae</taxon>
        <taxon>Buchnereae</taxon>
        <taxon>Striga</taxon>
    </lineage>
</organism>
<dbReference type="Gene3D" id="1.10.10.60">
    <property type="entry name" value="Homeodomain-like"/>
    <property type="match status" value="1"/>
</dbReference>
<dbReference type="FunFam" id="1.10.10.60:FF:000002">
    <property type="entry name" value="Myb family transcription factor"/>
    <property type="match status" value="1"/>
</dbReference>
<protein>
    <submittedName>
        <fullName evidence="8">Myb-like transcription factor family protein</fullName>
    </submittedName>
</protein>
<proteinExistence type="predicted"/>
<evidence type="ECO:0000256" key="1">
    <source>
        <dbReference type="ARBA" id="ARBA00004123"/>
    </source>
</evidence>
<feature type="compositionally biased region" description="Polar residues" evidence="6">
    <location>
        <begin position="61"/>
        <end position="70"/>
    </location>
</feature>
<comment type="caution">
    <text evidence="8">The sequence shown here is derived from an EMBL/GenBank/DDBJ whole genome shotgun (WGS) entry which is preliminary data.</text>
</comment>
<evidence type="ECO:0000256" key="5">
    <source>
        <dbReference type="ARBA" id="ARBA00023242"/>
    </source>
</evidence>
<dbReference type="PROSITE" id="PS51294">
    <property type="entry name" value="HTH_MYB"/>
    <property type="match status" value="1"/>
</dbReference>
<sequence>MVINGLNHCLLPENMQRCRDYLQSLEEERRKIQVFRRELPLCLELVTQTIELCKQQLSETTTESNLNNGQSESPEESSSDLPVLEEFIPIKRASPHSDYDEQQQPKNSKIDDGDNVCEISGNNIGDMNIKKSDWLRSVQLWNQSPDLGSNEGSPRKDEVKKDGNKKEEKEGNSRKARRCWSNELHHKFLQALRQLGGSHLATPKQIRELMKVDGLTNDEVKSHLQKYRLHTRRPIPPVHSATINSAATQPPQFVVVAGGLWMPSEYTSAKIS</sequence>
<keyword evidence="9" id="KW-1185">Reference proteome</keyword>
<dbReference type="InterPro" id="IPR001005">
    <property type="entry name" value="SANT/Myb"/>
</dbReference>
<keyword evidence="2" id="KW-0805">Transcription regulation</keyword>
<feature type="region of interest" description="Disordered" evidence="6">
    <location>
        <begin position="143"/>
        <end position="177"/>
    </location>
</feature>
<comment type="subcellular location">
    <subcellularLocation>
        <location evidence="1">Nucleus</location>
    </subcellularLocation>
</comment>
<evidence type="ECO:0000256" key="2">
    <source>
        <dbReference type="ARBA" id="ARBA00023015"/>
    </source>
</evidence>
<accession>A0A9N7N2H9</accession>
<name>A0A9N7N2H9_STRHE</name>
<evidence type="ECO:0000256" key="3">
    <source>
        <dbReference type="ARBA" id="ARBA00023125"/>
    </source>
</evidence>
<feature type="compositionally biased region" description="Basic and acidic residues" evidence="6">
    <location>
        <begin position="153"/>
        <end position="173"/>
    </location>
</feature>
<evidence type="ECO:0000313" key="8">
    <source>
        <dbReference type="EMBL" id="CAA0818623.1"/>
    </source>
</evidence>
<feature type="compositionally biased region" description="Polar residues" evidence="6">
    <location>
        <begin position="143"/>
        <end position="152"/>
    </location>
</feature>
<evidence type="ECO:0000256" key="4">
    <source>
        <dbReference type="ARBA" id="ARBA00023163"/>
    </source>
</evidence>
<dbReference type="PANTHER" id="PTHR31003">
    <property type="entry name" value="MYB FAMILY TRANSCRIPTION FACTOR"/>
    <property type="match status" value="1"/>
</dbReference>
<dbReference type="NCBIfam" id="TIGR01557">
    <property type="entry name" value="myb_SHAQKYF"/>
    <property type="match status" value="1"/>
</dbReference>
<evidence type="ECO:0000259" key="7">
    <source>
        <dbReference type="PROSITE" id="PS51294"/>
    </source>
</evidence>
<dbReference type="InterPro" id="IPR006447">
    <property type="entry name" value="Myb_dom_plants"/>
</dbReference>
<evidence type="ECO:0000256" key="6">
    <source>
        <dbReference type="SAM" id="MobiDB-lite"/>
    </source>
</evidence>
<dbReference type="GO" id="GO:0003677">
    <property type="term" value="F:DNA binding"/>
    <property type="evidence" value="ECO:0007669"/>
    <property type="project" value="UniProtKB-KW"/>
</dbReference>
<dbReference type="AlphaFoldDB" id="A0A9N7N2H9"/>
<feature type="domain" description="HTH myb-type" evidence="7">
    <location>
        <begin position="172"/>
        <end position="232"/>
    </location>
</feature>
<evidence type="ECO:0000313" key="9">
    <source>
        <dbReference type="Proteomes" id="UP001153555"/>
    </source>
</evidence>
<keyword evidence="4" id="KW-0804">Transcription</keyword>
<dbReference type="InterPro" id="IPR044787">
    <property type="entry name" value="HHO5-like"/>
</dbReference>